<name>A0A1I2ART7_9BACT</name>
<gene>
    <name evidence="1" type="ORF">SAMN05216167_11441</name>
</gene>
<protein>
    <recommendedName>
        <fullName evidence="3">Tetratricopeptide repeat-containing protein</fullName>
    </recommendedName>
</protein>
<dbReference type="RefSeq" id="WP_093831624.1">
    <property type="nucleotide sequence ID" value="NZ_FOLQ01000014.1"/>
</dbReference>
<evidence type="ECO:0000313" key="2">
    <source>
        <dbReference type="Proteomes" id="UP000198598"/>
    </source>
</evidence>
<dbReference type="OrthoDB" id="663481at2"/>
<dbReference type="InterPro" id="IPR011990">
    <property type="entry name" value="TPR-like_helical_dom_sf"/>
</dbReference>
<reference evidence="1 2" key="1">
    <citation type="submission" date="2016-10" db="EMBL/GenBank/DDBJ databases">
        <authorList>
            <person name="de Groot N.N."/>
        </authorList>
    </citation>
    <scope>NUCLEOTIDE SEQUENCE [LARGE SCALE GENOMIC DNA]</scope>
    <source>
        <strain evidence="1 2">DSM 26130</strain>
    </source>
</reference>
<evidence type="ECO:0008006" key="3">
    <source>
        <dbReference type="Google" id="ProtNLM"/>
    </source>
</evidence>
<dbReference type="SUPFAM" id="SSF48452">
    <property type="entry name" value="TPR-like"/>
    <property type="match status" value="1"/>
</dbReference>
<accession>A0A1I2ART7</accession>
<dbReference type="AlphaFoldDB" id="A0A1I2ART7"/>
<dbReference type="STRING" id="662367.SAMN05216167_11441"/>
<organism evidence="1 2">
    <name type="scientific">Spirosoma endophyticum</name>
    <dbReference type="NCBI Taxonomy" id="662367"/>
    <lineage>
        <taxon>Bacteria</taxon>
        <taxon>Pseudomonadati</taxon>
        <taxon>Bacteroidota</taxon>
        <taxon>Cytophagia</taxon>
        <taxon>Cytophagales</taxon>
        <taxon>Cytophagaceae</taxon>
        <taxon>Spirosoma</taxon>
    </lineage>
</organism>
<dbReference type="EMBL" id="FOLQ01000014">
    <property type="protein sequence ID" value="SFE45723.1"/>
    <property type="molecule type" value="Genomic_DNA"/>
</dbReference>
<proteinExistence type="predicted"/>
<sequence>MNTDLETIENYVNGQLNADERARFEAALRTDPALADALTFYMLSKHVAREEAHAVRKAELDVLRRQTVPAPPFWSAPMRWVAAASLVLLLGLGWYFFQSANGPANSELAVAQLTDAYVAQHFTNLSTDMDGGSSGSKALDSLKQGINLYNKGMLVEADVVFQDVLKRQPDLESALTYAGITSLRRGNYDQAITLFHRLSQRTDLVSNPGTFYEALALLKRGQPADKGQAERLLKKVVEKRLDGKKEATTLIETLK</sequence>
<keyword evidence="2" id="KW-1185">Reference proteome</keyword>
<dbReference type="Proteomes" id="UP000198598">
    <property type="component" value="Unassembled WGS sequence"/>
</dbReference>
<dbReference type="Gene3D" id="1.25.40.10">
    <property type="entry name" value="Tetratricopeptide repeat domain"/>
    <property type="match status" value="1"/>
</dbReference>
<evidence type="ECO:0000313" key="1">
    <source>
        <dbReference type="EMBL" id="SFE45723.1"/>
    </source>
</evidence>